<dbReference type="EMBL" id="JROU02001519">
    <property type="protein sequence ID" value="OEH76157.1"/>
    <property type="molecule type" value="Genomic_DNA"/>
</dbReference>
<evidence type="ECO:0000256" key="3">
    <source>
        <dbReference type="SAM" id="SignalP"/>
    </source>
</evidence>
<evidence type="ECO:0000313" key="4">
    <source>
        <dbReference type="EMBL" id="OEH76157.1"/>
    </source>
</evidence>
<reference evidence="4 5" key="1">
    <citation type="journal article" date="2016" name="BMC Genomics">
        <title>Comparative genomics reveals Cyclospora cayetanensis possesses coccidia-like metabolism and invasion components but unique surface antigens.</title>
        <authorList>
            <person name="Liu S."/>
            <person name="Wang L."/>
            <person name="Zheng H."/>
            <person name="Xu Z."/>
            <person name="Roellig D.M."/>
            <person name="Li N."/>
            <person name="Frace M.A."/>
            <person name="Tang K."/>
            <person name="Arrowood M.J."/>
            <person name="Moss D.M."/>
            <person name="Zhang L."/>
            <person name="Feng Y."/>
            <person name="Xiao L."/>
        </authorList>
    </citation>
    <scope>NUCLEOTIDE SEQUENCE [LARGE SCALE GENOMIC DNA]</scope>
    <source>
        <strain evidence="4 5">CHN_HEN01</strain>
    </source>
</reference>
<name>A0A1D3CY75_9EIME</name>
<gene>
    <name evidence="4" type="ORF">cyc_04411</name>
</gene>
<evidence type="ECO:0000256" key="2">
    <source>
        <dbReference type="SAM" id="MobiDB-lite"/>
    </source>
</evidence>
<proteinExistence type="predicted"/>
<keyword evidence="1" id="KW-0175">Coiled coil</keyword>
<dbReference type="AlphaFoldDB" id="A0A1D3CY75"/>
<feature type="region of interest" description="Disordered" evidence="2">
    <location>
        <begin position="34"/>
        <end position="57"/>
    </location>
</feature>
<dbReference type="VEuPathDB" id="ToxoDB:cyc_04411"/>
<evidence type="ECO:0000313" key="5">
    <source>
        <dbReference type="Proteomes" id="UP000095192"/>
    </source>
</evidence>
<feature type="region of interest" description="Disordered" evidence="2">
    <location>
        <begin position="143"/>
        <end position="242"/>
    </location>
</feature>
<evidence type="ECO:0000256" key="1">
    <source>
        <dbReference type="SAM" id="Coils"/>
    </source>
</evidence>
<feature type="coiled-coil region" evidence="1">
    <location>
        <begin position="395"/>
        <end position="452"/>
    </location>
</feature>
<feature type="signal peptide" evidence="3">
    <location>
        <begin position="1"/>
        <end position="18"/>
    </location>
</feature>
<accession>A0A1D3CY75</accession>
<organism evidence="4 5">
    <name type="scientific">Cyclospora cayetanensis</name>
    <dbReference type="NCBI Taxonomy" id="88456"/>
    <lineage>
        <taxon>Eukaryota</taxon>
        <taxon>Sar</taxon>
        <taxon>Alveolata</taxon>
        <taxon>Apicomplexa</taxon>
        <taxon>Conoidasida</taxon>
        <taxon>Coccidia</taxon>
        <taxon>Eucoccidiorida</taxon>
        <taxon>Eimeriorina</taxon>
        <taxon>Eimeriidae</taxon>
        <taxon>Cyclospora</taxon>
    </lineage>
</organism>
<sequence length="592" mass="65640">MSTKILYIFFLETLKAHAMRTGYPLPYIFPPQQAKQQEQVEATEHDSPEGEPLAGLQQKNIESKNIMYSDNPPYGFMPAGKPGLEKIVRLSPPPITSSQVAASKEIQRRTLREVLGGFMEIPFHGLPEGTREVPSYRSQFSRAGEVCSSSSPRQHQEQRHQLLNQPSPGFRTTRQRRCTSCSDNPSRSLESAGKPDSTVSAQREVHPLQVATGRKARVNAASPSCCSTARSSGDRDSAADGGRQKIPVENAAAEADSDGLPQVLRGLWQMLRKHQRAAAQAVHEMEEKEGVNAEAIRDLEQRLQEGERKLSTHPERGLLLQHSIASVTKSILEAEEDLRLAIHHLMRMHPSTPNAPPPMPGCLDAEDLMELAAESLDSAEAAEAASELMRVSVEVKKAQKAEKEAVQTVETLRRQLLCLQRARRKQALYKRMQLLQEKYQAIEQRQGELQQLQHWWEAYGERQLLHEHRQAALLVQRRSARRGSSVSTSGVAPPATTAASVLRCLSPYLQKQELELSQPAATDTPEPPRWRAMRCCRRESVRLPLSSAYPHDHAAVSSGSLKLLEEFVAVSSAVKEQGTPCTCSGVNSVSAE</sequence>
<comment type="caution">
    <text evidence="4">The sequence shown here is derived from an EMBL/GenBank/DDBJ whole genome shotgun (WGS) entry which is preliminary data.</text>
</comment>
<dbReference type="Proteomes" id="UP000095192">
    <property type="component" value="Unassembled WGS sequence"/>
</dbReference>
<protein>
    <submittedName>
        <fullName evidence="4">Uncharacterized protein</fullName>
    </submittedName>
</protein>
<keyword evidence="3" id="KW-0732">Signal</keyword>
<dbReference type="InParanoid" id="A0A1D3CY75"/>
<feature type="compositionally biased region" description="Polar residues" evidence="2">
    <location>
        <begin position="143"/>
        <end position="153"/>
    </location>
</feature>
<feature type="compositionally biased region" description="Polar residues" evidence="2">
    <location>
        <begin position="221"/>
        <end position="231"/>
    </location>
</feature>
<keyword evidence="5" id="KW-1185">Reference proteome</keyword>
<feature type="chain" id="PRO_5008913999" evidence="3">
    <location>
        <begin position="19"/>
        <end position="592"/>
    </location>
</feature>